<dbReference type="KEGG" id="prel:PRELSG_1463100"/>
<dbReference type="GO" id="GO:0006388">
    <property type="term" value="P:tRNA splicing, via endonucleolytic cleavage and ligation"/>
    <property type="evidence" value="ECO:0007669"/>
    <property type="project" value="InterPro"/>
</dbReference>
<sequence length="183" mass="22358">MRIIYEFKKQHYELLLSEENVDDKIIEAFKKNTNKCYHNKIEYYDEINSDLLNFEQFNWLNIKDNKKKKGKRVKLNYELDDTLNDKNYILLQSKYKRYFESNNYIVKNGYIYGADLLLYLTNEKYTHSIYVVYFINEQKVLRDLIQILRLSCTIKKKVILVIKNENDFDIDNSIVYIKLYCYK</sequence>
<dbReference type="EC" id="4.6.1.16" evidence="2"/>
<dbReference type="GeneID" id="39739063"/>
<dbReference type="AlphaFoldDB" id="A0A1J1HD68"/>
<dbReference type="Gene3D" id="3.40.1350.10">
    <property type="match status" value="1"/>
</dbReference>
<evidence type="ECO:0000313" key="5">
    <source>
        <dbReference type="EMBL" id="CRH02896.1"/>
    </source>
</evidence>
<evidence type="ECO:0000256" key="3">
    <source>
        <dbReference type="ARBA" id="ARBA00034031"/>
    </source>
</evidence>
<dbReference type="InterPro" id="IPR036167">
    <property type="entry name" value="tRNA_intron_Endo_cat-like_sf"/>
</dbReference>
<evidence type="ECO:0000256" key="2">
    <source>
        <dbReference type="ARBA" id="ARBA00012573"/>
    </source>
</evidence>
<organism evidence="5 6">
    <name type="scientific">Plasmodium relictum</name>
    <dbReference type="NCBI Taxonomy" id="85471"/>
    <lineage>
        <taxon>Eukaryota</taxon>
        <taxon>Sar</taxon>
        <taxon>Alveolata</taxon>
        <taxon>Apicomplexa</taxon>
        <taxon>Aconoidasida</taxon>
        <taxon>Haemosporida</taxon>
        <taxon>Plasmodiidae</taxon>
        <taxon>Plasmodium</taxon>
        <taxon>Plasmodium (Haemamoeba)</taxon>
    </lineage>
</organism>
<dbReference type="RefSeq" id="XP_028535416.1">
    <property type="nucleotide sequence ID" value="XM_028679732.1"/>
</dbReference>
<comment type="catalytic activity">
    <reaction evidence="3">
        <text>pretRNA = a 3'-half-tRNA molecule with a 5'-OH end + a 5'-half-tRNA molecule with a 2',3'-cyclic phosphate end + an intron with a 2',3'-cyclic phosphate and a 5'-hydroxyl terminus.</text>
        <dbReference type="EC" id="4.6.1.16"/>
    </reaction>
</comment>
<dbReference type="CDD" id="cd22363">
    <property type="entry name" value="tRNA-intron_lyase_C"/>
    <property type="match status" value="1"/>
</dbReference>
<name>A0A1J1HD68_PLARL</name>
<protein>
    <recommendedName>
        <fullName evidence="2">tRNA-intron lyase</fullName>
        <ecNumber evidence="2">4.6.1.16</ecNumber>
    </recommendedName>
</protein>
<dbReference type="GO" id="GO:0000213">
    <property type="term" value="F:tRNA-intron lyase activity"/>
    <property type="evidence" value="ECO:0007669"/>
    <property type="project" value="UniProtKB-EC"/>
</dbReference>
<gene>
    <name evidence="5" type="ORF">PRELSG_1463100</name>
</gene>
<evidence type="ECO:0000256" key="1">
    <source>
        <dbReference type="ARBA" id="ARBA00008078"/>
    </source>
</evidence>
<dbReference type="OrthoDB" id="10249562at2759"/>
<evidence type="ECO:0000259" key="4">
    <source>
        <dbReference type="Pfam" id="PF01974"/>
    </source>
</evidence>
<comment type="similarity">
    <text evidence="1">Belongs to the tRNA-intron endonuclease family.</text>
</comment>
<dbReference type="GO" id="GO:0005634">
    <property type="term" value="C:nucleus"/>
    <property type="evidence" value="ECO:0007669"/>
    <property type="project" value="UniProtKB-ARBA"/>
</dbReference>
<accession>A0A1J1HD68</accession>
<dbReference type="SUPFAM" id="SSF53032">
    <property type="entry name" value="tRNA-intron endonuclease catalytic domain-like"/>
    <property type="match status" value="1"/>
</dbReference>
<dbReference type="EMBL" id="LN835309">
    <property type="protein sequence ID" value="CRH02896.1"/>
    <property type="molecule type" value="Genomic_DNA"/>
</dbReference>
<keyword evidence="6" id="KW-1185">Reference proteome</keyword>
<dbReference type="Pfam" id="PF01974">
    <property type="entry name" value="tRNA_int_endo"/>
    <property type="match status" value="1"/>
</dbReference>
<reference evidence="5 6" key="1">
    <citation type="submission" date="2015-04" db="EMBL/GenBank/DDBJ databases">
        <authorList>
            <consortium name="Pathogen Informatics"/>
        </authorList>
    </citation>
    <scope>NUCLEOTIDE SEQUENCE [LARGE SCALE GENOMIC DNA]</scope>
    <source>
        <strain evidence="5 6">SGS1</strain>
    </source>
</reference>
<dbReference type="VEuPathDB" id="PlasmoDB:PRELSG_1463100"/>
<dbReference type="OMA" id="YTHAVYA"/>
<dbReference type="InterPro" id="IPR011856">
    <property type="entry name" value="tRNA_endonuc-like_dom_sf"/>
</dbReference>
<dbReference type="Proteomes" id="UP000220158">
    <property type="component" value="Chromosome 14"/>
</dbReference>
<feature type="domain" description="tRNA intron endonuclease catalytic" evidence="4">
    <location>
        <begin position="96"/>
        <end position="166"/>
    </location>
</feature>
<dbReference type="GO" id="GO:0003676">
    <property type="term" value="F:nucleic acid binding"/>
    <property type="evidence" value="ECO:0007669"/>
    <property type="project" value="InterPro"/>
</dbReference>
<dbReference type="InterPro" id="IPR006677">
    <property type="entry name" value="tRNA_intron_Endonuc_cat-like"/>
</dbReference>
<proteinExistence type="inferred from homology"/>
<evidence type="ECO:0000313" key="6">
    <source>
        <dbReference type="Proteomes" id="UP000220158"/>
    </source>
</evidence>